<evidence type="ECO:0000313" key="2">
    <source>
        <dbReference type="EMBL" id="KAK8840475.1"/>
    </source>
</evidence>
<accession>A0ABR2H2N1</accession>
<evidence type="ECO:0000256" key="1">
    <source>
        <dbReference type="SAM" id="MobiDB-lite"/>
    </source>
</evidence>
<dbReference type="Proteomes" id="UP001470230">
    <property type="component" value="Unassembled WGS sequence"/>
</dbReference>
<protein>
    <submittedName>
        <fullName evidence="2">Uncharacterized protein</fullName>
    </submittedName>
</protein>
<comment type="caution">
    <text evidence="2">The sequence shown here is derived from an EMBL/GenBank/DDBJ whole genome shotgun (WGS) entry which is preliminary data.</text>
</comment>
<feature type="region of interest" description="Disordered" evidence="1">
    <location>
        <begin position="1"/>
        <end position="22"/>
    </location>
</feature>
<feature type="region of interest" description="Disordered" evidence="1">
    <location>
        <begin position="231"/>
        <end position="263"/>
    </location>
</feature>
<feature type="compositionally biased region" description="Polar residues" evidence="1">
    <location>
        <begin position="121"/>
        <end position="132"/>
    </location>
</feature>
<sequence>MSTTHQRFPTYKARKQSAKNDFHNQYRNEIKELISGTEYLDQIRSNGRIGTKENKKDENKIQNFNSLTPEAKRKLMFQKPISLVKRQNKYYSNHVKQSNQNIKSNENQKEFSDSNTISQEFNSEVPQFSPRTPTEKANLPKQMFTKTPPVNSDRLRFFLNQKQVQPSEIPKFNYDIQLDDQETDSNTFESEDKIDNNHFTIQKSDLDEDNLVKPNQSDCIKNKGFNYFQTTFDPEDQSDVDESEEFSSENKEDSVKEDSNSGSVHFKDNKDYFMHNTNTVKMISSDAIEAEVNFTSDSSSESEFQTQFFVQEKVVQPNNVSTIKNCEKFISSGAIESLSDE</sequence>
<reference evidence="2 3" key="1">
    <citation type="submission" date="2024-04" db="EMBL/GenBank/DDBJ databases">
        <title>Tritrichomonas musculus Genome.</title>
        <authorList>
            <person name="Alves-Ferreira E."/>
            <person name="Grigg M."/>
            <person name="Lorenzi H."/>
            <person name="Galac M."/>
        </authorList>
    </citation>
    <scope>NUCLEOTIDE SEQUENCE [LARGE SCALE GENOMIC DNA]</scope>
    <source>
        <strain evidence="2 3">EAF2021</strain>
    </source>
</reference>
<name>A0ABR2H2N1_9EUKA</name>
<dbReference type="EMBL" id="JAPFFF010000045">
    <property type="protein sequence ID" value="KAK8840475.1"/>
    <property type="molecule type" value="Genomic_DNA"/>
</dbReference>
<feature type="region of interest" description="Disordered" evidence="1">
    <location>
        <begin position="121"/>
        <end position="148"/>
    </location>
</feature>
<gene>
    <name evidence="2" type="ORF">M9Y10_030680</name>
</gene>
<feature type="compositionally biased region" description="Acidic residues" evidence="1">
    <location>
        <begin position="233"/>
        <end position="247"/>
    </location>
</feature>
<evidence type="ECO:0000313" key="3">
    <source>
        <dbReference type="Proteomes" id="UP001470230"/>
    </source>
</evidence>
<proteinExistence type="predicted"/>
<organism evidence="2 3">
    <name type="scientific">Tritrichomonas musculus</name>
    <dbReference type="NCBI Taxonomy" id="1915356"/>
    <lineage>
        <taxon>Eukaryota</taxon>
        <taxon>Metamonada</taxon>
        <taxon>Parabasalia</taxon>
        <taxon>Tritrichomonadida</taxon>
        <taxon>Tritrichomonadidae</taxon>
        <taxon>Tritrichomonas</taxon>
    </lineage>
</organism>
<keyword evidence="3" id="KW-1185">Reference proteome</keyword>
<feature type="compositionally biased region" description="Basic and acidic residues" evidence="1">
    <location>
        <begin position="248"/>
        <end position="263"/>
    </location>
</feature>